<dbReference type="SMR" id="A0A0N7KLL0"/>
<reference evidence="7 8" key="2">
    <citation type="journal article" date="2013" name="Plant Cell Physiol.">
        <title>Rice Annotation Project Database (RAP-DB): an integrative and interactive database for rice genomics.</title>
        <authorList>
            <person name="Sakai H."/>
            <person name="Lee S.S."/>
            <person name="Tanaka T."/>
            <person name="Numa H."/>
            <person name="Kim J."/>
            <person name="Kawahara Y."/>
            <person name="Wakimoto H."/>
            <person name="Yang C.C."/>
            <person name="Iwamoto M."/>
            <person name="Abe T."/>
            <person name="Yamada Y."/>
            <person name="Muto A."/>
            <person name="Inokuchi H."/>
            <person name="Ikemura T."/>
            <person name="Matsumoto T."/>
            <person name="Sasaki T."/>
            <person name="Itoh T."/>
        </authorList>
    </citation>
    <scope>NUCLEOTIDE SEQUENCE [LARGE SCALE GENOMIC DNA]</scope>
    <source>
        <strain evidence="8">cv. Nipponbare</strain>
    </source>
</reference>
<reference evidence="8" key="1">
    <citation type="journal article" date="2005" name="Nature">
        <title>The map-based sequence of the rice genome.</title>
        <authorList>
            <consortium name="International rice genome sequencing project (IRGSP)"/>
            <person name="Matsumoto T."/>
            <person name="Wu J."/>
            <person name="Kanamori H."/>
            <person name="Katayose Y."/>
            <person name="Fujisawa M."/>
            <person name="Namiki N."/>
            <person name="Mizuno H."/>
            <person name="Yamamoto K."/>
            <person name="Antonio B.A."/>
            <person name="Baba T."/>
            <person name="Sakata K."/>
            <person name="Nagamura Y."/>
            <person name="Aoki H."/>
            <person name="Arikawa K."/>
            <person name="Arita K."/>
            <person name="Bito T."/>
            <person name="Chiden Y."/>
            <person name="Fujitsuka N."/>
            <person name="Fukunaka R."/>
            <person name="Hamada M."/>
            <person name="Harada C."/>
            <person name="Hayashi A."/>
            <person name="Hijishita S."/>
            <person name="Honda M."/>
            <person name="Hosokawa S."/>
            <person name="Ichikawa Y."/>
            <person name="Idonuma A."/>
            <person name="Iijima M."/>
            <person name="Ikeda M."/>
            <person name="Ikeno M."/>
            <person name="Ito K."/>
            <person name="Ito S."/>
            <person name="Ito T."/>
            <person name="Ito Y."/>
            <person name="Ito Y."/>
            <person name="Iwabuchi A."/>
            <person name="Kamiya K."/>
            <person name="Karasawa W."/>
            <person name="Kurita K."/>
            <person name="Katagiri S."/>
            <person name="Kikuta A."/>
            <person name="Kobayashi H."/>
            <person name="Kobayashi N."/>
            <person name="Machita K."/>
            <person name="Maehara T."/>
            <person name="Masukawa M."/>
            <person name="Mizubayashi T."/>
            <person name="Mukai Y."/>
            <person name="Nagasaki H."/>
            <person name="Nagata Y."/>
            <person name="Naito S."/>
            <person name="Nakashima M."/>
            <person name="Nakama Y."/>
            <person name="Nakamichi Y."/>
            <person name="Nakamura M."/>
            <person name="Meguro A."/>
            <person name="Negishi M."/>
            <person name="Ohta I."/>
            <person name="Ohta T."/>
            <person name="Okamoto M."/>
            <person name="Ono N."/>
            <person name="Saji S."/>
            <person name="Sakaguchi M."/>
            <person name="Sakai K."/>
            <person name="Shibata M."/>
            <person name="Shimokawa T."/>
            <person name="Song J."/>
            <person name="Takazaki Y."/>
            <person name="Terasawa K."/>
            <person name="Tsugane M."/>
            <person name="Tsuji K."/>
            <person name="Ueda S."/>
            <person name="Waki K."/>
            <person name="Yamagata H."/>
            <person name="Yamamoto M."/>
            <person name="Yamamoto S."/>
            <person name="Yamane H."/>
            <person name="Yoshiki S."/>
            <person name="Yoshihara R."/>
            <person name="Yukawa K."/>
            <person name="Zhong H."/>
            <person name="Yano M."/>
            <person name="Yuan Q."/>
            <person name="Ouyang S."/>
            <person name="Liu J."/>
            <person name="Jones K.M."/>
            <person name="Gansberger K."/>
            <person name="Moffat K."/>
            <person name="Hill J."/>
            <person name="Bera J."/>
            <person name="Fadrosh D."/>
            <person name="Jin S."/>
            <person name="Johri S."/>
            <person name="Kim M."/>
            <person name="Overton L."/>
            <person name="Reardon M."/>
            <person name="Tsitrin T."/>
            <person name="Vuong H."/>
            <person name="Weaver B."/>
            <person name="Ciecko A."/>
            <person name="Tallon L."/>
            <person name="Jackson J."/>
            <person name="Pai G."/>
            <person name="Aken S.V."/>
            <person name="Utterback T."/>
            <person name="Reidmuller S."/>
            <person name="Feldblyum T."/>
            <person name="Hsiao J."/>
            <person name="Zismann V."/>
            <person name="Iobst S."/>
            <person name="de Vazeille A.R."/>
            <person name="Buell C.R."/>
            <person name="Ying K."/>
            <person name="Li Y."/>
            <person name="Lu T."/>
            <person name="Huang Y."/>
            <person name="Zhao Q."/>
            <person name="Feng Q."/>
            <person name="Zhang L."/>
            <person name="Zhu J."/>
            <person name="Weng Q."/>
            <person name="Mu J."/>
            <person name="Lu Y."/>
            <person name="Fan D."/>
            <person name="Liu Y."/>
            <person name="Guan J."/>
            <person name="Zhang Y."/>
            <person name="Yu S."/>
            <person name="Liu X."/>
            <person name="Zhang Y."/>
            <person name="Hong G."/>
            <person name="Han B."/>
            <person name="Choisne N."/>
            <person name="Demange N."/>
            <person name="Orjeda G."/>
            <person name="Samain S."/>
            <person name="Cattolico L."/>
            <person name="Pelletier E."/>
            <person name="Couloux A."/>
            <person name="Segurens B."/>
            <person name="Wincker P."/>
            <person name="D'Hont A."/>
            <person name="Scarpelli C."/>
            <person name="Weissenbach J."/>
            <person name="Salanoubat M."/>
            <person name="Quetier F."/>
            <person name="Yu Y."/>
            <person name="Kim H.R."/>
            <person name="Rambo T."/>
            <person name="Currie J."/>
            <person name="Collura K."/>
            <person name="Luo M."/>
            <person name="Yang T."/>
            <person name="Ammiraju J.S.S."/>
            <person name="Engler F."/>
            <person name="Soderlund C."/>
            <person name="Wing R.A."/>
            <person name="Palmer L.E."/>
            <person name="de la Bastide M."/>
            <person name="Spiegel L."/>
            <person name="Nascimento L."/>
            <person name="Zutavern T."/>
            <person name="O'Shaughnessy A."/>
            <person name="Dike S."/>
            <person name="Dedhia N."/>
            <person name="Preston R."/>
            <person name="Balija V."/>
            <person name="McCombie W.R."/>
            <person name="Chow T."/>
            <person name="Chen H."/>
            <person name="Chung M."/>
            <person name="Chen C."/>
            <person name="Shaw J."/>
            <person name="Wu H."/>
            <person name="Hsiao K."/>
            <person name="Chao Y."/>
            <person name="Chu M."/>
            <person name="Cheng C."/>
            <person name="Hour A."/>
            <person name="Lee P."/>
            <person name="Lin S."/>
            <person name="Lin Y."/>
            <person name="Liou J."/>
            <person name="Liu S."/>
            <person name="Hsing Y."/>
            <person name="Raghuvanshi S."/>
            <person name="Mohanty A."/>
            <person name="Bharti A.K."/>
            <person name="Gaur A."/>
            <person name="Gupta V."/>
            <person name="Kumar D."/>
            <person name="Ravi V."/>
            <person name="Vij S."/>
            <person name="Kapur A."/>
            <person name="Khurana P."/>
            <person name="Khurana P."/>
            <person name="Khurana J.P."/>
            <person name="Tyagi A.K."/>
            <person name="Gaikwad K."/>
            <person name="Singh A."/>
            <person name="Dalal V."/>
            <person name="Srivastava S."/>
            <person name="Dixit A."/>
            <person name="Pal A.K."/>
            <person name="Ghazi I.A."/>
            <person name="Yadav M."/>
            <person name="Pandit A."/>
            <person name="Bhargava A."/>
            <person name="Sureshbabu K."/>
            <person name="Batra K."/>
            <person name="Sharma T.R."/>
            <person name="Mohapatra T."/>
            <person name="Singh N.K."/>
            <person name="Messing J."/>
            <person name="Nelson A.B."/>
            <person name="Fuks G."/>
            <person name="Kavchok S."/>
            <person name="Keizer G."/>
            <person name="Linton E."/>
            <person name="Llaca V."/>
            <person name="Song R."/>
            <person name="Tanyolac B."/>
            <person name="Young S."/>
            <person name="Ho-Il K."/>
            <person name="Hahn J.H."/>
            <person name="Sangsakoo G."/>
            <person name="Vanavichit A."/>
            <person name="de Mattos Luiz.A.T."/>
            <person name="Zimmer P.D."/>
            <person name="Malone G."/>
            <person name="Dellagostin O."/>
            <person name="de Oliveira A.C."/>
            <person name="Bevan M."/>
            <person name="Bancroft I."/>
            <person name="Minx P."/>
            <person name="Cordum H."/>
            <person name="Wilson R."/>
            <person name="Cheng Z."/>
            <person name="Jin W."/>
            <person name="Jiang J."/>
            <person name="Leong S.A."/>
            <person name="Iwama H."/>
            <person name="Gojobori T."/>
            <person name="Itoh T."/>
            <person name="Niimura Y."/>
            <person name="Fujii Y."/>
            <person name="Habara T."/>
            <person name="Sakai H."/>
            <person name="Sato Y."/>
            <person name="Wilson G."/>
            <person name="Kumar K."/>
            <person name="McCouch S."/>
            <person name="Juretic N."/>
            <person name="Hoen D."/>
            <person name="Wright S."/>
            <person name="Bruskiewich R."/>
            <person name="Bureau T."/>
            <person name="Miyao A."/>
            <person name="Hirochika H."/>
            <person name="Nishikawa T."/>
            <person name="Kadowaki K."/>
            <person name="Sugiura M."/>
            <person name="Burr B."/>
            <person name="Sasaki T."/>
        </authorList>
    </citation>
    <scope>NUCLEOTIDE SEQUENCE [LARGE SCALE GENOMIC DNA]</scope>
    <source>
        <strain evidence="8">cv. Nipponbare</strain>
    </source>
</reference>
<dbReference type="InParanoid" id="A0A0N7KLL0"/>
<dbReference type="InterPro" id="IPR041118">
    <property type="entry name" value="Rx_N"/>
</dbReference>
<evidence type="ECO:0000256" key="1">
    <source>
        <dbReference type="ARBA" id="ARBA00008894"/>
    </source>
</evidence>
<dbReference type="Pfam" id="PF18052">
    <property type="entry name" value="Rx_N"/>
    <property type="match status" value="1"/>
</dbReference>
<protein>
    <submittedName>
        <fullName evidence="7">Os06g0163900 protein</fullName>
    </submittedName>
</protein>
<dbReference type="EMBL" id="AP014962">
    <property type="protein sequence ID" value="BAS96313.1"/>
    <property type="molecule type" value="Genomic_DNA"/>
</dbReference>
<dbReference type="PANTHER" id="PTHR19338:SF65">
    <property type="entry name" value="OS06G0163900 PROTEIN"/>
    <property type="match status" value="1"/>
</dbReference>
<keyword evidence="4" id="KW-0547">Nucleotide-binding</keyword>
<dbReference type="AlphaFoldDB" id="A0A0N7KLL0"/>
<sequence length="186" mass="20695">MEGVLVSAATGVMNSVLAKLTAFLGEEYKHAKGVRDDLVFLRSELSTMNIVLQKLADVDQLDELSRDWRDRVRDLAYDIEDCIDLSVHRLRGSAGESGLAAKVARMAKKIGAFRQIASQIQKLKARVVEVSERRNRYTLHGLVPTSSDASSSTKVDVRLCALWTETKHLVGIDGPRDDIISRLMEQ</sequence>
<evidence type="ECO:0000256" key="4">
    <source>
        <dbReference type="ARBA" id="ARBA00022741"/>
    </source>
</evidence>
<dbReference type="InterPro" id="IPR038005">
    <property type="entry name" value="RX-like_CC"/>
</dbReference>
<evidence type="ECO:0000313" key="8">
    <source>
        <dbReference type="Proteomes" id="UP000059680"/>
    </source>
</evidence>
<dbReference type="Gramene" id="Os06t0163900-01">
    <property type="protein sequence ID" value="Os06t0163900-01"/>
    <property type="gene ID" value="Os06g0163900"/>
</dbReference>
<dbReference type="GO" id="GO:0000166">
    <property type="term" value="F:nucleotide binding"/>
    <property type="evidence" value="ECO:0007669"/>
    <property type="project" value="UniProtKB-KW"/>
</dbReference>
<evidence type="ECO:0000256" key="3">
    <source>
        <dbReference type="ARBA" id="ARBA00022737"/>
    </source>
</evidence>
<feature type="domain" description="Disease resistance N-terminal" evidence="6">
    <location>
        <begin position="12"/>
        <end position="94"/>
    </location>
</feature>
<dbReference type="Proteomes" id="UP000059680">
    <property type="component" value="Chromosome 6"/>
</dbReference>
<dbReference type="PANTHER" id="PTHR19338">
    <property type="entry name" value="TRANSLOCASE OF INNER MITOCHONDRIAL MEMBRANE 13 HOMOLOG"/>
    <property type="match status" value="1"/>
</dbReference>
<comment type="similarity">
    <text evidence="1">Belongs to the disease resistance NB-LRR family.</text>
</comment>
<dbReference type="OrthoDB" id="648730at2759"/>
<dbReference type="CDD" id="cd14798">
    <property type="entry name" value="RX-CC_like"/>
    <property type="match status" value="1"/>
</dbReference>
<dbReference type="Gene3D" id="1.20.5.4130">
    <property type="match status" value="1"/>
</dbReference>
<dbReference type="eggNOG" id="KOG4658">
    <property type="taxonomic scope" value="Eukaryota"/>
</dbReference>
<keyword evidence="2" id="KW-0433">Leucine-rich repeat</keyword>
<keyword evidence="3" id="KW-0677">Repeat</keyword>
<dbReference type="KEGG" id="osa:4340226"/>
<dbReference type="GO" id="GO:0006952">
    <property type="term" value="P:defense response"/>
    <property type="evidence" value="ECO:0007669"/>
    <property type="project" value="UniProtKB-KW"/>
</dbReference>
<proteinExistence type="inferred from homology"/>
<keyword evidence="8" id="KW-1185">Reference proteome</keyword>
<name>A0A0N7KLL0_ORYSJ</name>
<dbReference type="PaxDb" id="39947-A0A0N7KLL0"/>
<organism evidence="7 8">
    <name type="scientific">Oryza sativa subsp. japonica</name>
    <name type="common">Rice</name>
    <dbReference type="NCBI Taxonomy" id="39947"/>
    <lineage>
        <taxon>Eukaryota</taxon>
        <taxon>Viridiplantae</taxon>
        <taxon>Streptophyta</taxon>
        <taxon>Embryophyta</taxon>
        <taxon>Tracheophyta</taxon>
        <taxon>Spermatophyta</taxon>
        <taxon>Magnoliopsida</taxon>
        <taxon>Liliopsida</taxon>
        <taxon>Poales</taxon>
        <taxon>Poaceae</taxon>
        <taxon>BOP clade</taxon>
        <taxon>Oryzoideae</taxon>
        <taxon>Oryzeae</taxon>
        <taxon>Oryzinae</taxon>
        <taxon>Oryza</taxon>
        <taxon>Oryza sativa</taxon>
    </lineage>
</organism>
<evidence type="ECO:0000256" key="2">
    <source>
        <dbReference type="ARBA" id="ARBA00022614"/>
    </source>
</evidence>
<reference evidence="7 8" key="3">
    <citation type="journal article" date="2013" name="Rice">
        <title>Improvement of the Oryza sativa Nipponbare reference genome using next generation sequence and optical map data.</title>
        <authorList>
            <person name="Kawahara Y."/>
            <person name="de la Bastide M."/>
            <person name="Hamilton J.P."/>
            <person name="Kanamori H."/>
            <person name="McCombie W.R."/>
            <person name="Ouyang S."/>
            <person name="Schwartz D.C."/>
            <person name="Tanaka T."/>
            <person name="Wu J."/>
            <person name="Zhou S."/>
            <person name="Childs K.L."/>
            <person name="Davidson R.M."/>
            <person name="Lin H."/>
            <person name="Quesada-Ocampo L."/>
            <person name="Vaillancourt B."/>
            <person name="Sakai H."/>
            <person name="Lee S.S."/>
            <person name="Kim J."/>
            <person name="Numa H."/>
            <person name="Itoh T."/>
            <person name="Buell C.R."/>
            <person name="Matsumoto T."/>
        </authorList>
    </citation>
    <scope>NUCLEOTIDE SEQUENCE [LARGE SCALE GENOMIC DNA]</scope>
    <source>
        <strain evidence="8">cv. Nipponbare</strain>
    </source>
</reference>
<dbReference type="STRING" id="39947.A0A0N7KLL0"/>
<keyword evidence="5" id="KW-0611">Plant defense</keyword>
<gene>
    <name evidence="7" type="ordered locus">Os06g0163900</name>
    <name evidence="7" type="ORF">OSNPB_060163900</name>
</gene>
<evidence type="ECO:0000259" key="6">
    <source>
        <dbReference type="Pfam" id="PF18052"/>
    </source>
</evidence>
<evidence type="ECO:0000313" key="7">
    <source>
        <dbReference type="EMBL" id="BAS96313.1"/>
    </source>
</evidence>
<accession>A0A0N7KLL0</accession>
<evidence type="ECO:0000256" key="5">
    <source>
        <dbReference type="ARBA" id="ARBA00022821"/>
    </source>
</evidence>